<evidence type="ECO:0000256" key="7">
    <source>
        <dbReference type="RuleBase" id="RU003557"/>
    </source>
</evidence>
<dbReference type="PROSITE" id="PS00098">
    <property type="entry name" value="THIOLASE_1"/>
    <property type="match status" value="1"/>
</dbReference>
<reference evidence="11 12" key="1">
    <citation type="submission" date="2024-10" db="EMBL/GenBank/DDBJ databases">
        <title>The Natural Products Discovery Center: Release of the First 8490 Sequenced Strains for Exploring Actinobacteria Biosynthetic Diversity.</title>
        <authorList>
            <person name="Kalkreuter E."/>
            <person name="Kautsar S.A."/>
            <person name="Yang D."/>
            <person name="Bader C.D."/>
            <person name="Teijaro C.N."/>
            <person name="Fluegel L."/>
            <person name="Davis C.M."/>
            <person name="Simpson J.R."/>
            <person name="Lauterbach L."/>
            <person name="Steele A.D."/>
            <person name="Gui C."/>
            <person name="Meng S."/>
            <person name="Li G."/>
            <person name="Viehrig K."/>
            <person name="Ye F."/>
            <person name="Su P."/>
            <person name="Kiefer A.F."/>
            <person name="Nichols A."/>
            <person name="Cepeda A.J."/>
            <person name="Yan W."/>
            <person name="Fan B."/>
            <person name="Jiang Y."/>
            <person name="Adhikari A."/>
            <person name="Zheng C.-J."/>
            <person name="Schuster L."/>
            <person name="Cowan T.M."/>
            <person name="Smanski M.J."/>
            <person name="Chevrette M.G."/>
            <person name="De Carvalho L.P.S."/>
            <person name="Shen B."/>
        </authorList>
    </citation>
    <scope>NUCLEOTIDE SEQUENCE [LARGE SCALE GENOMIC DNA]</scope>
    <source>
        <strain evidence="11 12">NPDC050545</strain>
    </source>
</reference>
<dbReference type="InterPro" id="IPR020615">
    <property type="entry name" value="Thiolase_acyl_enz_int_AS"/>
</dbReference>
<dbReference type="PROSITE" id="PS00737">
    <property type="entry name" value="THIOLASE_2"/>
    <property type="match status" value="1"/>
</dbReference>
<comment type="caution">
    <text evidence="11">The sequence shown here is derived from an EMBL/GenBank/DDBJ whole genome shotgun (WGS) entry which is preliminary data.</text>
</comment>
<dbReference type="InterPro" id="IPR020610">
    <property type="entry name" value="Thiolase_AS"/>
</dbReference>
<evidence type="ECO:0000256" key="6">
    <source>
        <dbReference type="ARBA" id="ARBA00040529"/>
    </source>
</evidence>
<dbReference type="Pfam" id="PF00108">
    <property type="entry name" value="Thiolase_N"/>
    <property type="match status" value="2"/>
</dbReference>
<feature type="domain" description="Thiolase N-terminal" evidence="9">
    <location>
        <begin position="304"/>
        <end position="357"/>
    </location>
</feature>
<dbReference type="Gene3D" id="3.40.47.10">
    <property type="match status" value="3"/>
</dbReference>
<evidence type="ECO:0000256" key="2">
    <source>
        <dbReference type="ARBA" id="ARBA00012705"/>
    </source>
</evidence>
<dbReference type="InterPro" id="IPR020613">
    <property type="entry name" value="Thiolase_CS"/>
</dbReference>
<comment type="similarity">
    <text evidence="1 7">Belongs to the thiolase-like superfamily. Thiolase family.</text>
</comment>
<evidence type="ECO:0000259" key="9">
    <source>
        <dbReference type="Pfam" id="PF00108"/>
    </source>
</evidence>
<dbReference type="EC" id="2.3.1.9" evidence="2"/>
<evidence type="ECO:0000313" key="12">
    <source>
        <dbReference type="Proteomes" id="UP001612741"/>
    </source>
</evidence>
<dbReference type="Pfam" id="PF02803">
    <property type="entry name" value="Thiolase_C"/>
    <property type="match status" value="1"/>
</dbReference>
<dbReference type="SUPFAM" id="SSF53901">
    <property type="entry name" value="Thiolase-like"/>
    <property type="match status" value="2"/>
</dbReference>
<accession>A0ABW7YL29</accession>
<dbReference type="InterPro" id="IPR002155">
    <property type="entry name" value="Thiolase"/>
</dbReference>
<dbReference type="PANTHER" id="PTHR18919">
    <property type="entry name" value="ACETYL-COA C-ACYLTRANSFERASE"/>
    <property type="match status" value="1"/>
</dbReference>
<name>A0ABW7YL29_9ACTN</name>
<proteinExistence type="inferred from homology"/>
<dbReference type="Proteomes" id="UP001612741">
    <property type="component" value="Unassembled WGS sequence"/>
</dbReference>
<sequence>MNEVFLVGGARTPMGRYGGVLAGVRPDDLAALVVAEAVRRGGLGHAAVDEVILGAANQAGEDNRNVARMAVLLSGLPATVPGYTVNRLCASGLTAVISAAQAVRAGEADLVVAGGVESMTRAPWVMAKPGTPWAKPGEVADTSLGWRLVNPRFSRPATLSMGETAEEVAALDGITREESDAWALRSHERAVAAAKDGRFAAEIVGVPVSGKRKPIGSTGSPPTAPALPAPGSGTSTAGSGTSTAGSGTSAPGSGTSVTWSGTPAPGSETSAAGSGASAPGSETSAAGSGAPSAVFRGVAPAFSGAGEAVVLDEGPRADTTLERLGRLKTIFRDQGIVTAGSSSPLSDGAAALVVASAAAVERYGLTPRARIVTGASAGVEPHLMGLGPVPATQKALARAGWTGVDTVEINEAFAPQVLACVRRLGLDPETVNADGGAIALGHPLGCSGARLVVTLLGRMEREGARRGLAALCVGVGQGVAMLVERL</sequence>
<dbReference type="InterPro" id="IPR020617">
    <property type="entry name" value="Thiolase_C"/>
</dbReference>
<protein>
    <recommendedName>
        <fullName evidence="6">Probable acetyl-CoA acetyltransferase</fullName>
        <ecNumber evidence="2">2.3.1.9</ecNumber>
    </recommendedName>
    <alternativeName>
        <fullName evidence="5">Acetoacetyl-CoA thiolase</fullName>
    </alternativeName>
</protein>
<feature type="domain" description="Thiolase N-terminal" evidence="9">
    <location>
        <begin position="4"/>
        <end position="212"/>
    </location>
</feature>
<dbReference type="PROSITE" id="PS00099">
    <property type="entry name" value="THIOLASE_3"/>
    <property type="match status" value="1"/>
</dbReference>
<keyword evidence="12" id="KW-1185">Reference proteome</keyword>
<keyword evidence="4 7" id="KW-0012">Acyltransferase</keyword>
<dbReference type="RefSeq" id="WP_397078823.1">
    <property type="nucleotide sequence ID" value="NZ_JBITGY010000001.1"/>
</dbReference>
<dbReference type="InterPro" id="IPR020616">
    <property type="entry name" value="Thiolase_N"/>
</dbReference>
<gene>
    <name evidence="11" type="ORF">ACIBG2_04395</name>
</gene>
<organism evidence="11 12">
    <name type="scientific">Nonomuraea typhae</name>
    <dbReference type="NCBI Taxonomy" id="2603600"/>
    <lineage>
        <taxon>Bacteria</taxon>
        <taxon>Bacillati</taxon>
        <taxon>Actinomycetota</taxon>
        <taxon>Actinomycetes</taxon>
        <taxon>Streptosporangiales</taxon>
        <taxon>Streptosporangiaceae</taxon>
        <taxon>Nonomuraea</taxon>
    </lineage>
</organism>
<keyword evidence="3 7" id="KW-0808">Transferase</keyword>
<feature type="compositionally biased region" description="Low complexity" evidence="8">
    <location>
        <begin position="263"/>
        <end position="290"/>
    </location>
</feature>
<feature type="domain" description="Thiolase C-terminal" evidence="10">
    <location>
        <begin position="366"/>
        <end position="485"/>
    </location>
</feature>
<evidence type="ECO:0000259" key="10">
    <source>
        <dbReference type="Pfam" id="PF02803"/>
    </source>
</evidence>
<evidence type="ECO:0000256" key="4">
    <source>
        <dbReference type="ARBA" id="ARBA00023315"/>
    </source>
</evidence>
<feature type="compositionally biased region" description="Low complexity" evidence="8">
    <location>
        <begin position="229"/>
        <end position="256"/>
    </location>
</feature>
<feature type="region of interest" description="Disordered" evidence="8">
    <location>
        <begin position="209"/>
        <end position="290"/>
    </location>
</feature>
<dbReference type="EMBL" id="JBITGY010000001">
    <property type="protein sequence ID" value="MFI6496600.1"/>
    <property type="molecule type" value="Genomic_DNA"/>
</dbReference>
<evidence type="ECO:0000256" key="1">
    <source>
        <dbReference type="ARBA" id="ARBA00010982"/>
    </source>
</evidence>
<evidence type="ECO:0000256" key="8">
    <source>
        <dbReference type="SAM" id="MobiDB-lite"/>
    </source>
</evidence>
<dbReference type="PANTHER" id="PTHR18919:SF107">
    <property type="entry name" value="ACETYL-COA ACETYLTRANSFERASE, CYTOSOLIC"/>
    <property type="match status" value="1"/>
</dbReference>
<evidence type="ECO:0000256" key="3">
    <source>
        <dbReference type="ARBA" id="ARBA00022679"/>
    </source>
</evidence>
<dbReference type="InterPro" id="IPR016039">
    <property type="entry name" value="Thiolase-like"/>
</dbReference>
<evidence type="ECO:0000313" key="11">
    <source>
        <dbReference type="EMBL" id="MFI6496600.1"/>
    </source>
</evidence>
<evidence type="ECO:0000256" key="5">
    <source>
        <dbReference type="ARBA" id="ARBA00030755"/>
    </source>
</evidence>
<dbReference type="CDD" id="cd00751">
    <property type="entry name" value="thiolase"/>
    <property type="match status" value="1"/>
</dbReference>